<dbReference type="AlphaFoldDB" id="A0A6L5BCF6"/>
<dbReference type="EMBL" id="WRXP01000012">
    <property type="protein sequence ID" value="KAF1002993.1"/>
    <property type="molecule type" value="Genomic_DNA"/>
</dbReference>
<proteinExistence type="predicted"/>
<feature type="compositionally biased region" description="Low complexity" evidence="1">
    <location>
        <begin position="73"/>
        <end position="82"/>
    </location>
</feature>
<evidence type="ECO:0000313" key="3">
    <source>
        <dbReference type="Proteomes" id="UP000593563"/>
    </source>
</evidence>
<gene>
    <name evidence="2" type="ORF">AG4045_021740</name>
</gene>
<protein>
    <submittedName>
        <fullName evidence="2">Uncharacterized protein</fullName>
    </submittedName>
</protein>
<comment type="caution">
    <text evidence="2">The sequence shown here is derived from an EMBL/GenBank/DDBJ whole genome shotgun (WGS) entry which is preliminary data.</text>
</comment>
<dbReference type="Proteomes" id="UP000593563">
    <property type="component" value="Unassembled WGS sequence"/>
</dbReference>
<feature type="non-terminal residue" evidence="2">
    <location>
        <position position="104"/>
    </location>
</feature>
<name>A0A6L5BCF6_APIGR</name>
<accession>A0A6L5BCF6</accession>
<keyword evidence="3" id="KW-1185">Reference proteome</keyword>
<evidence type="ECO:0000313" key="2">
    <source>
        <dbReference type="EMBL" id="KAF1002993.1"/>
    </source>
</evidence>
<evidence type="ECO:0000256" key="1">
    <source>
        <dbReference type="SAM" id="MobiDB-lite"/>
    </source>
</evidence>
<feature type="region of interest" description="Disordered" evidence="1">
    <location>
        <begin position="46"/>
        <end position="86"/>
    </location>
</feature>
<sequence length="104" mass="11569">MIMRTYKLLLEAESHVTNARTLKASQVQETCIDDLSYNLEGFELNNSSPIGSPEVFELSKKKLPTKRGRSEYEGSSNSSGNNPKHDIVEQLAKLTSTFEGVYGL</sequence>
<reference evidence="2" key="1">
    <citation type="submission" date="2020-01" db="EMBL/GenBank/DDBJ databases">
        <title>The Celery Genome Sequence Reveals Sequential Paleo-tetraploidization, Resistance Gene Elimination, Karyotype Evolution, and Functional Innovation in Apiales.</title>
        <authorList>
            <person name="Song X."/>
        </authorList>
    </citation>
    <scope>NUCLEOTIDE SEQUENCE</scope>
    <source>
        <tissue evidence="2">Leaf</tissue>
    </source>
</reference>
<organism evidence="2 3">
    <name type="scientific">Apium graveolens</name>
    <name type="common">Celery</name>
    <dbReference type="NCBI Taxonomy" id="4045"/>
    <lineage>
        <taxon>Eukaryota</taxon>
        <taxon>Viridiplantae</taxon>
        <taxon>Streptophyta</taxon>
        <taxon>Embryophyta</taxon>
        <taxon>Tracheophyta</taxon>
        <taxon>Spermatophyta</taxon>
        <taxon>Magnoliopsida</taxon>
        <taxon>eudicotyledons</taxon>
        <taxon>Gunneridae</taxon>
        <taxon>Pentapetalae</taxon>
        <taxon>asterids</taxon>
        <taxon>campanulids</taxon>
        <taxon>Apiales</taxon>
        <taxon>Apiaceae</taxon>
        <taxon>Apioideae</taxon>
        <taxon>apioid superclade</taxon>
        <taxon>Apieae</taxon>
        <taxon>Apium</taxon>
    </lineage>
</organism>